<evidence type="ECO:0000256" key="1">
    <source>
        <dbReference type="SAM" id="Phobius"/>
    </source>
</evidence>
<protein>
    <submittedName>
        <fullName evidence="2">Uncharacterized protein</fullName>
    </submittedName>
</protein>
<gene>
    <name evidence="2" type="ORF">ERUC_LOCUS31873</name>
</gene>
<dbReference type="Proteomes" id="UP001642260">
    <property type="component" value="Unassembled WGS sequence"/>
</dbReference>
<dbReference type="EMBL" id="CAKOAT010444043">
    <property type="protein sequence ID" value="CAH8373555.1"/>
    <property type="molecule type" value="Genomic_DNA"/>
</dbReference>
<keyword evidence="1" id="KW-0812">Transmembrane</keyword>
<evidence type="ECO:0000313" key="3">
    <source>
        <dbReference type="Proteomes" id="UP001642260"/>
    </source>
</evidence>
<feature type="transmembrane region" description="Helical" evidence="1">
    <location>
        <begin position="44"/>
        <end position="66"/>
    </location>
</feature>
<sequence length="76" mass="8421">MGCISKWKAFGDCCCKQLRQVENRHADDSTTILLASRDSSVGWLVAWGAGLLYVSAGLSVWSLVVYMRKISKVLLK</sequence>
<dbReference type="AlphaFoldDB" id="A0ABC8L980"/>
<comment type="caution">
    <text evidence="2">The sequence shown here is derived from an EMBL/GenBank/DDBJ whole genome shotgun (WGS) entry which is preliminary data.</text>
</comment>
<proteinExistence type="predicted"/>
<keyword evidence="1" id="KW-1133">Transmembrane helix</keyword>
<organism evidence="2 3">
    <name type="scientific">Eruca vesicaria subsp. sativa</name>
    <name type="common">Garden rocket</name>
    <name type="synonym">Eruca sativa</name>
    <dbReference type="NCBI Taxonomy" id="29727"/>
    <lineage>
        <taxon>Eukaryota</taxon>
        <taxon>Viridiplantae</taxon>
        <taxon>Streptophyta</taxon>
        <taxon>Embryophyta</taxon>
        <taxon>Tracheophyta</taxon>
        <taxon>Spermatophyta</taxon>
        <taxon>Magnoliopsida</taxon>
        <taxon>eudicotyledons</taxon>
        <taxon>Gunneridae</taxon>
        <taxon>Pentapetalae</taxon>
        <taxon>rosids</taxon>
        <taxon>malvids</taxon>
        <taxon>Brassicales</taxon>
        <taxon>Brassicaceae</taxon>
        <taxon>Brassiceae</taxon>
        <taxon>Eruca</taxon>
    </lineage>
</organism>
<evidence type="ECO:0000313" key="2">
    <source>
        <dbReference type="EMBL" id="CAH8373555.1"/>
    </source>
</evidence>
<reference evidence="2 3" key="1">
    <citation type="submission" date="2022-03" db="EMBL/GenBank/DDBJ databases">
        <authorList>
            <person name="Macdonald S."/>
            <person name="Ahmed S."/>
            <person name="Newling K."/>
        </authorList>
    </citation>
    <scope>NUCLEOTIDE SEQUENCE [LARGE SCALE GENOMIC DNA]</scope>
</reference>
<keyword evidence="3" id="KW-1185">Reference proteome</keyword>
<keyword evidence="1" id="KW-0472">Membrane</keyword>
<name>A0ABC8L980_ERUVS</name>
<accession>A0ABC8L980</accession>